<dbReference type="AlphaFoldDB" id="A0A644VF97"/>
<organism evidence="3">
    <name type="scientific">bioreactor metagenome</name>
    <dbReference type="NCBI Taxonomy" id="1076179"/>
    <lineage>
        <taxon>unclassified sequences</taxon>
        <taxon>metagenomes</taxon>
        <taxon>ecological metagenomes</taxon>
    </lineage>
</organism>
<keyword evidence="1" id="KW-0472">Membrane</keyword>
<feature type="transmembrane region" description="Helical" evidence="1">
    <location>
        <begin position="49"/>
        <end position="66"/>
    </location>
</feature>
<reference evidence="3" key="1">
    <citation type="submission" date="2019-08" db="EMBL/GenBank/DDBJ databases">
        <authorList>
            <person name="Kucharzyk K."/>
            <person name="Murdoch R.W."/>
            <person name="Higgins S."/>
            <person name="Loffler F."/>
        </authorList>
    </citation>
    <scope>NUCLEOTIDE SEQUENCE</scope>
</reference>
<feature type="transmembrane region" description="Helical" evidence="1">
    <location>
        <begin position="25"/>
        <end position="42"/>
    </location>
</feature>
<name>A0A644VF97_9ZZZZ</name>
<keyword evidence="1" id="KW-1133">Transmembrane helix</keyword>
<proteinExistence type="predicted"/>
<gene>
    <name evidence="3" type="ORF">SDC9_36002</name>
</gene>
<dbReference type="EMBL" id="VSSQ01000291">
    <property type="protein sequence ID" value="MPL89960.1"/>
    <property type="molecule type" value="Genomic_DNA"/>
</dbReference>
<protein>
    <recommendedName>
        <fullName evidence="2">Bacterial Pleckstrin homology domain-containing protein</fullName>
    </recommendedName>
</protein>
<keyword evidence="1" id="KW-0812">Transmembrane</keyword>
<evidence type="ECO:0000256" key="1">
    <source>
        <dbReference type="SAM" id="Phobius"/>
    </source>
</evidence>
<comment type="caution">
    <text evidence="3">The sequence shown here is derived from an EMBL/GenBank/DDBJ whole genome shotgun (WGS) entry which is preliminary data.</text>
</comment>
<sequence>MVFCKFKYFDMKTITSTSSMDRTNLLITLILTALLVVLFFVIPDFYPRLILFALFSVIYVVIYGHIPTSFSLTEGSLVLKAPYKKISIRLNEISAAQYLGKGNVFSMIRTFGSSGIFGHWGYFYSPRIGKVKLYARRNNHWILIHTLHKGKYIIAPDDPSFFDELQSRLLIEKVE</sequence>
<evidence type="ECO:0000259" key="2">
    <source>
        <dbReference type="Pfam" id="PF10882"/>
    </source>
</evidence>
<dbReference type="Pfam" id="PF10882">
    <property type="entry name" value="bPH_5"/>
    <property type="match status" value="1"/>
</dbReference>
<accession>A0A644VF97</accession>
<dbReference type="InterPro" id="IPR027783">
    <property type="entry name" value="Bacterial_PH-related"/>
</dbReference>
<feature type="domain" description="Bacterial Pleckstrin homology" evidence="2">
    <location>
        <begin position="69"/>
        <end position="168"/>
    </location>
</feature>
<evidence type="ECO:0000313" key="3">
    <source>
        <dbReference type="EMBL" id="MPL89960.1"/>
    </source>
</evidence>